<evidence type="ECO:0000256" key="2">
    <source>
        <dbReference type="ARBA" id="ARBA00022670"/>
    </source>
</evidence>
<dbReference type="PANTHER" id="PTHR42987:SF8">
    <property type="entry name" value="PROTEINASE"/>
    <property type="match status" value="1"/>
</dbReference>
<dbReference type="Proteomes" id="UP000321192">
    <property type="component" value="Unassembled WGS sequence"/>
</dbReference>
<feature type="domain" description="Peptidase S49" evidence="7">
    <location>
        <begin position="170"/>
        <end position="311"/>
    </location>
</feature>
<evidence type="ECO:0000256" key="6">
    <source>
        <dbReference type="SAM" id="Phobius"/>
    </source>
</evidence>
<protein>
    <submittedName>
        <fullName evidence="8">S49 family peptidase</fullName>
    </submittedName>
</protein>
<dbReference type="SUPFAM" id="SSF52096">
    <property type="entry name" value="ClpP/crotonase"/>
    <property type="match status" value="1"/>
</dbReference>
<dbReference type="GO" id="GO:0008236">
    <property type="term" value="F:serine-type peptidase activity"/>
    <property type="evidence" value="ECO:0007669"/>
    <property type="project" value="UniProtKB-KW"/>
</dbReference>
<dbReference type="Gene3D" id="3.90.226.10">
    <property type="entry name" value="2-enoyl-CoA Hydratase, Chain A, domain 1"/>
    <property type="match status" value="1"/>
</dbReference>
<dbReference type="CDD" id="cd07023">
    <property type="entry name" value="S49_Sppa_N_C"/>
    <property type="match status" value="1"/>
</dbReference>
<evidence type="ECO:0000256" key="3">
    <source>
        <dbReference type="ARBA" id="ARBA00022801"/>
    </source>
</evidence>
<feature type="region of interest" description="Disordered" evidence="5">
    <location>
        <begin position="1"/>
        <end position="43"/>
    </location>
</feature>
<keyword evidence="6" id="KW-1133">Transmembrane helix</keyword>
<feature type="transmembrane region" description="Helical" evidence="6">
    <location>
        <begin position="74"/>
        <end position="92"/>
    </location>
</feature>
<gene>
    <name evidence="8" type="ORF">E6Q80_00715</name>
</gene>
<keyword evidence="6" id="KW-0472">Membrane</keyword>
<keyword evidence="2" id="KW-0645">Protease</keyword>
<dbReference type="InterPro" id="IPR047272">
    <property type="entry name" value="S49_SppA_C"/>
</dbReference>
<accession>A0A5C7T7V7</accession>
<keyword evidence="4" id="KW-0720">Serine protease</keyword>
<feature type="compositionally biased region" description="Pro residues" evidence="5">
    <location>
        <begin position="1"/>
        <end position="11"/>
    </location>
</feature>
<sequence length="350" mass="38839">MEPTPSTPPDQQPENVSKPWLQPPPAPQTEERRESERRKDFRRSDIPDALMDRMFDLNEQTLALRRKELNWRNIKFTLIGGFFLITTLWYMVSFQEIRNKLEITGPYAAQVLLTGDIGPGGPIAIDRVENQLDSAFKDARATCVLLVINSPGGTPVQAGLIHDRVLHLKEKHKKKTIVLARDYMASGGYMIGVAGDQIYADGSSIIGSIGVISASFGFQDVLPKVGIERRVLAAGSSKNGGDPFVKQNAEHTDKMRGILDTMHQQFISKVKTGRGDRLKASDEVLFNADVWTGSRAVELGLIDGLKDAPSVLAEDCGVEQVKDYSKRDFLTTLTQRFGSAVRALQHPNFY</sequence>
<reference evidence="8 9" key="1">
    <citation type="submission" date="2018-09" db="EMBL/GenBank/DDBJ databases">
        <title>Metagenome Assembled Genomes from an Advanced Water Purification Facility.</title>
        <authorList>
            <person name="Stamps B.W."/>
            <person name="Spear J.R."/>
        </authorList>
    </citation>
    <scope>NUCLEOTIDE SEQUENCE [LARGE SCALE GENOMIC DNA]</scope>
    <source>
        <strain evidence="8">Bin_27_1</strain>
    </source>
</reference>
<dbReference type="InterPro" id="IPR029045">
    <property type="entry name" value="ClpP/crotonase-like_dom_sf"/>
</dbReference>
<feature type="compositionally biased region" description="Basic and acidic residues" evidence="5">
    <location>
        <begin position="29"/>
        <end position="43"/>
    </location>
</feature>
<dbReference type="Gene3D" id="6.20.330.10">
    <property type="match status" value="1"/>
</dbReference>
<evidence type="ECO:0000256" key="1">
    <source>
        <dbReference type="ARBA" id="ARBA00008683"/>
    </source>
</evidence>
<proteinExistence type="inferred from homology"/>
<dbReference type="RefSeq" id="WP_276656296.1">
    <property type="nucleotide sequence ID" value="NZ_SSFD01000012.1"/>
</dbReference>
<keyword evidence="3" id="KW-0378">Hydrolase</keyword>
<dbReference type="AlphaFoldDB" id="A0A5C7T7V7"/>
<evidence type="ECO:0000259" key="7">
    <source>
        <dbReference type="Pfam" id="PF01343"/>
    </source>
</evidence>
<dbReference type="Pfam" id="PF01343">
    <property type="entry name" value="Peptidase_S49"/>
    <property type="match status" value="1"/>
</dbReference>
<comment type="caution">
    <text evidence="8">The sequence shown here is derived from an EMBL/GenBank/DDBJ whole genome shotgun (WGS) entry which is preliminary data.</text>
</comment>
<comment type="similarity">
    <text evidence="1">Belongs to the peptidase S49 family.</text>
</comment>
<evidence type="ECO:0000313" key="9">
    <source>
        <dbReference type="Proteomes" id="UP000321192"/>
    </source>
</evidence>
<name>A0A5C7T7V7_THASP</name>
<keyword evidence="6" id="KW-0812">Transmembrane</keyword>
<evidence type="ECO:0000256" key="5">
    <source>
        <dbReference type="SAM" id="MobiDB-lite"/>
    </source>
</evidence>
<dbReference type="EMBL" id="SSFD01000012">
    <property type="protein sequence ID" value="TXH92294.1"/>
    <property type="molecule type" value="Genomic_DNA"/>
</dbReference>
<dbReference type="InterPro" id="IPR002142">
    <property type="entry name" value="Peptidase_S49"/>
</dbReference>
<evidence type="ECO:0000256" key="4">
    <source>
        <dbReference type="ARBA" id="ARBA00022825"/>
    </source>
</evidence>
<evidence type="ECO:0000313" key="8">
    <source>
        <dbReference type="EMBL" id="TXH92294.1"/>
    </source>
</evidence>
<dbReference type="PANTHER" id="PTHR42987">
    <property type="entry name" value="PEPTIDASE S49"/>
    <property type="match status" value="1"/>
</dbReference>
<dbReference type="GO" id="GO:0006508">
    <property type="term" value="P:proteolysis"/>
    <property type="evidence" value="ECO:0007669"/>
    <property type="project" value="UniProtKB-KW"/>
</dbReference>
<organism evidence="8 9">
    <name type="scientific">Thauera aminoaromatica</name>
    <dbReference type="NCBI Taxonomy" id="164330"/>
    <lineage>
        <taxon>Bacteria</taxon>
        <taxon>Pseudomonadati</taxon>
        <taxon>Pseudomonadota</taxon>
        <taxon>Betaproteobacteria</taxon>
        <taxon>Rhodocyclales</taxon>
        <taxon>Zoogloeaceae</taxon>
        <taxon>Thauera</taxon>
    </lineage>
</organism>